<protein>
    <submittedName>
        <fullName evidence="6">Protein arginine N-methyltransferase 7</fullName>
    </submittedName>
</protein>
<evidence type="ECO:0000313" key="6">
    <source>
        <dbReference type="EMBL" id="GER28048.1"/>
    </source>
</evidence>
<evidence type="ECO:0000256" key="2">
    <source>
        <dbReference type="ARBA" id="ARBA00022679"/>
    </source>
</evidence>
<keyword evidence="1 4" id="KW-0489">Methyltransferase</keyword>
<proteinExistence type="predicted"/>
<dbReference type="InterPro" id="IPR055135">
    <property type="entry name" value="PRMT_dom"/>
</dbReference>
<dbReference type="Gene3D" id="3.40.50.150">
    <property type="entry name" value="Vaccinia Virus protein VP39"/>
    <property type="match status" value="2"/>
</dbReference>
<comment type="caution">
    <text evidence="6">The sequence shown here is derived from an EMBL/GenBank/DDBJ whole genome shotgun (WGS) entry which is preliminary data.</text>
</comment>
<evidence type="ECO:0000256" key="3">
    <source>
        <dbReference type="ARBA" id="ARBA00022691"/>
    </source>
</evidence>
<dbReference type="Pfam" id="PF22528">
    <property type="entry name" value="PRMT_C"/>
    <property type="match status" value="2"/>
</dbReference>
<dbReference type="PANTHER" id="PTHR11006">
    <property type="entry name" value="PROTEIN ARGININE N-METHYLTRANSFERASE"/>
    <property type="match status" value="1"/>
</dbReference>
<evidence type="ECO:0000259" key="5">
    <source>
        <dbReference type="Pfam" id="PF22528"/>
    </source>
</evidence>
<organism evidence="6 7">
    <name type="scientific">Striga asiatica</name>
    <name type="common">Asiatic witchweed</name>
    <name type="synonym">Buchnera asiatica</name>
    <dbReference type="NCBI Taxonomy" id="4170"/>
    <lineage>
        <taxon>Eukaryota</taxon>
        <taxon>Viridiplantae</taxon>
        <taxon>Streptophyta</taxon>
        <taxon>Embryophyta</taxon>
        <taxon>Tracheophyta</taxon>
        <taxon>Spermatophyta</taxon>
        <taxon>Magnoliopsida</taxon>
        <taxon>eudicotyledons</taxon>
        <taxon>Gunneridae</taxon>
        <taxon>Pentapetalae</taxon>
        <taxon>asterids</taxon>
        <taxon>lamiids</taxon>
        <taxon>Lamiales</taxon>
        <taxon>Orobanchaceae</taxon>
        <taxon>Buchnereae</taxon>
        <taxon>Striga</taxon>
    </lineage>
</organism>
<name>A0A5A7P6C3_STRAF</name>
<evidence type="ECO:0000256" key="4">
    <source>
        <dbReference type="PROSITE-ProRule" id="PRU01015"/>
    </source>
</evidence>
<dbReference type="FunFam" id="2.70.160.11:FF:000017">
    <property type="entry name" value="Protein arginine N-methyltransferase 1.6"/>
    <property type="match status" value="1"/>
</dbReference>
<dbReference type="PROSITE" id="PS51678">
    <property type="entry name" value="SAM_MT_PRMT"/>
    <property type="match status" value="1"/>
</dbReference>
<dbReference type="SUPFAM" id="SSF53335">
    <property type="entry name" value="S-adenosyl-L-methionine-dependent methyltransferases"/>
    <property type="match status" value="2"/>
</dbReference>
<dbReference type="InterPro" id="IPR025799">
    <property type="entry name" value="Arg_MeTrfase"/>
</dbReference>
<keyword evidence="2 4" id="KW-0808">Transferase</keyword>
<dbReference type="AlphaFoldDB" id="A0A5A7P6C3"/>
<keyword evidence="7" id="KW-1185">Reference proteome</keyword>
<dbReference type="Proteomes" id="UP000325081">
    <property type="component" value="Unassembled WGS sequence"/>
</dbReference>
<dbReference type="GO" id="GO:0042054">
    <property type="term" value="F:histone methyltransferase activity"/>
    <property type="evidence" value="ECO:0007669"/>
    <property type="project" value="TreeGrafter"/>
</dbReference>
<reference evidence="7" key="1">
    <citation type="journal article" date="2019" name="Curr. Biol.">
        <title>Genome Sequence of Striga asiatica Provides Insight into the Evolution of Plant Parasitism.</title>
        <authorList>
            <person name="Yoshida S."/>
            <person name="Kim S."/>
            <person name="Wafula E.K."/>
            <person name="Tanskanen J."/>
            <person name="Kim Y.M."/>
            <person name="Honaas L."/>
            <person name="Yang Z."/>
            <person name="Spallek T."/>
            <person name="Conn C.E."/>
            <person name="Ichihashi Y."/>
            <person name="Cheong K."/>
            <person name="Cui S."/>
            <person name="Der J.P."/>
            <person name="Gundlach H."/>
            <person name="Jiao Y."/>
            <person name="Hori C."/>
            <person name="Ishida J.K."/>
            <person name="Kasahara H."/>
            <person name="Kiba T."/>
            <person name="Kim M.S."/>
            <person name="Koo N."/>
            <person name="Laohavisit A."/>
            <person name="Lee Y.H."/>
            <person name="Lumba S."/>
            <person name="McCourt P."/>
            <person name="Mortimer J.C."/>
            <person name="Mutuku J.M."/>
            <person name="Nomura T."/>
            <person name="Sasaki-Sekimoto Y."/>
            <person name="Seto Y."/>
            <person name="Wang Y."/>
            <person name="Wakatake T."/>
            <person name="Sakakibara H."/>
            <person name="Demura T."/>
            <person name="Yamaguchi S."/>
            <person name="Yoneyama K."/>
            <person name="Manabe R.I."/>
            <person name="Nelson D.C."/>
            <person name="Schulman A.H."/>
            <person name="Timko M.P."/>
            <person name="dePamphilis C.W."/>
            <person name="Choi D."/>
            <person name="Shirasu K."/>
        </authorList>
    </citation>
    <scope>NUCLEOTIDE SEQUENCE [LARGE SCALE GENOMIC DNA]</scope>
    <source>
        <strain evidence="7">cv. UVA1</strain>
    </source>
</reference>
<sequence length="718" mass="80907">MFQLKTDPLTGKSEWILIEDDEGADNGKNQTNPKALLSTTSYLDMLNDSRRNSAFNRAIQKTVTKPCHVLDIGAGTGLLSMMVARAMGFSDSNGNSTPSRMVTACESYLPMVKLMRKVLKANCLDSKVRIINKRSDELEVGLDIPSRADILEGSTLNCIALACYLWLNGIAMQVSEILDSELLGEGLIPTLQHAHDKLLVDKPQTVPYKATTYGQLVECSYLWEMHDLLSRETEASDGIFLVPSGTADLLGVKQKQLAMHCDAINEEIKLLSEPFKVFDFDFWRRPESFRETELQINATNDGTVHAIISWWLLQLDSEGTIFYSTAPNWLDLGSSKEELKLSPPGSRCWCDHWKQSVSFTLSSGLHVFKDQEVRLHAVHNETSISYEFKSSDEKKEVAHFDPCIQDNQIALTPERIALYGTRSWRSLMLKAVEKALHQIVDPLCLVADDSIFLTIAVASVSKNAHVIPLFPGLGKKGLKYLRRVSAANGYTMDRVHTLKDLHLTQQDSRMINLLIAEPFYYGNDSVLPWQNLRRERTLLDSSLSKDVRIMPCRGLLKACAMYLPDLWQSRRSLQAVEGFDHTMVNTTLGACGDLPFAEDGPFLPVFYWQCGESKVLSETATILEFDFSKPMSSCTKKTRVQFTEVGECHGFVLWIDWILNEEDHIILSTGPDKRHWKQAVKLWKKPAEIRPGNLSSTEVEAFFDPSNGELILKHEFLT</sequence>
<dbReference type="EMBL" id="BKCP01002225">
    <property type="protein sequence ID" value="GER28048.1"/>
    <property type="molecule type" value="Genomic_DNA"/>
</dbReference>
<feature type="domain" description="Protein arginine N-methyltransferase" evidence="5">
    <location>
        <begin position="612"/>
        <end position="699"/>
    </location>
</feature>
<dbReference type="PANTHER" id="PTHR11006:SF4">
    <property type="entry name" value="PROTEIN ARGININE N-METHYLTRANSFERASE 7"/>
    <property type="match status" value="1"/>
</dbReference>
<evidence type="ECO:0000313" key="7">
    <source>
        <dbReference type="Proteomes" id="UP000325081"/>
    </source>
</evidence>
<dbReference type="OrthoDB" id="412876at2759"/>
<dbReference type="GO" id="GO:0016274">
    <property type="term" value="F:protein-arginine N-methyltransferase activity"/>
    <property type="evidence" value="ECO:0007669"/>
    <property type="project" value="InterPro"/>
</dbReference>
<dbReference type="InterPro" id="IPR029063">
    <property type="entry name" value="SAM-dependent_MTases_sf"/>
</dbReference>
<keyword evidence="3 4" id="KW-0949">S-adenosyl-L-methionine</keyword>
<gene>
    <name evidence="6" type="ORF">STAS_03798</name>
</gene>
<accession>A0A5A7P6C3</accession>
<dbReference type="GO" id="GO:0032259">
    <property type="term" value="P:methylation"/>
    <property type="evidence" value="ECO:0007669"/>
    <property type="project" value="UniProtKB-KW"/>
</dbReference>
<feature type="domain" description="Protein arginine N-methyltransferase" evidence="5">
    <location>
        <begin position="267"/>
        <end position="383"/>
    </location>
</feature>
<dbReference type="Gene3D" id="2.70.160.11">
    <property type="entry name" value="Hnrnp arginine n-methyltransferase1"/>
    <property type="match status" value="2"/>
</dbReference>
<evidence type="ECO:0000256" key="1">
    <source>
        <dbReference type="ARBA" id="ARBA00022603"/>
    </source>
</evidence>